<name>A0A8J8B4Q0_9EURY</name>
<reference evidence="1" key="1">
    <citation type="submission" date="2014-12" db="EMBL/GenBank/DDBJ databases">
        <authorList>
            <person name="Huang H.-H."/>
            <person name="Chen S.-C."/>
            <person name="Lai M.-C."/>
        </authorList>
    </citation>
    <scope>NUCLEOTIDE SEQUENCE</scope>
    <source>
        <strain evidence="1">K1F9705b</strain>
    </source>
</reference>
<gene>
    <name evidence="1" type="ORF">RJ53_08805</name>
</gene>
<proteinExistence type="predicted"/>
<evidence type="ECO:0000313" key="2">
    <source>
        <dbReference type="Proteomes" id="UP000730161"/>
    </source>
</evidence>
<protein>
    <submittedName>
        <fullName evidence="1">Uncharacterized protein</fullName>
    </submittedName>
</protein>
<dbReference type="OrthoDB" id="377783at2157"/>
<keyword evidence="2" id="KW-1185">Reference proteome</keyword>
<accession>A0A8J8B4Q0</accession>
<evidence type="ECO:0000313" key="1">
    <source>
        <dbReference type="EMBL" id="MBR1369580.1"/>
    </source>
</evidence>
<comment type="caution">
    <text evidence="1">The sequence shown here is derived from an EMBL/GenBank/DDBJ whole genome shotgun (WGS) entry which is preliminary data.</text>
</comment>
<sequence length="184" mass="20848">MFDDPERNYSSTFVWAECFGIEKGGRCATIRKNIVREFRRAIATIKRVPSVDVLEAEVVRWRIRDVIVEAVDEAGRDAMATIRLLEQVKTCYEQECGRRLARLENPLVLSLHHRQTAYTGLYHGLDAIGDPDDIEVVLDAHDLALSVSGLVFWTGDGTHIMQNRDLVLTMTEVGDVRYLGDVSR</sequence>
<dbReference type="AlphaFoldDB" id="A0A8J8B4Q0"/>
<organism evidence="1 2">
    <name type="scientific">Methanocalculus chunghsingensis</name>
    <dbReference type="NCBI Taxonomy" id="156457"/>
    <lineage>
        <taxon>Archaea</taxon>
        <taxon>Methanobacteriati</taxon>
        <taxon>Methanobacteriota</taxon>
        <taxon>Stenosarchaea group</taxon>
        <taxon>Methanomicrobia</taxon>
        <taxon>Methanomicrobiales</taxon>
        <taxon>Methanocalculaceae</taxon>
        <taxon>Methanocalculus</taxon>
    </lineage>
</organism>
<dbReference type="EMBL" id="JWHL01000015">
    <property type="protein sequence ID" value="MBR1369580.1"/>
    <property type="molecule type" value="Genomic_DNA"/>
</dbReference>
<dbReference type="Proteomes" id="UP000730161">
    <property type="component" value="Unassembled WGS sequence"/>
</dbReference>
<dbReference type="RefSeq" id="WP_211531297.1">
    <property type="nucleotide sequence ID" value="NZ_JWHL01000015.1"/>
</dbReference>